<keyword evidence="2" id="KW-1015">Disulfide bond</keyword>
<dbReference type="Gene3D" id="2.10.25.10">
    <property type="entry name" value="Laminin"/>
    <property type="match status" value="1"/>
</dbReference>
<dbReference type="PROSITE" id="PS00022">
    <property type="entry name" value="EGF_1"/>
    <property type="match status" value="1"/>
</dbReference>
<organism evidence="6 7">
    <name type="scientific">Clavelina lepadiformis</name>
    <name type="common">Light-bulb sea squirt</name>
    <name type="synonym">Ascidia lepadiformis</name>
    <dbReference type="NCBI Taxonomy" id="159417"/>
    <lineage>
        <taxon>Eukaryota</taxon>
        <taxon>Metazoa</taxon>
        <taxon>Chordata</taxon>
        <taxon>Tunicata</taxon>
        <taxon>Ascidiacea</taxon>
        <taxon>Aplousobranchia</taxon>
        <taxon>Clavelinidae</taxon>
        <taxon>Clavelina</taxon>
    </lineage>
</organism>
<dbReference type="CDD" id="cd00054">
    <property type="entry name" value="EGF_CA"/>
    <property type="match status" value="1"/>
</dbReference>
<name>A0ABP0FZ83_CLALP</name>
<dbReference type="Pfam" id="PF07974">
    <property type="entry name" value="EGF_2"/>
    <property type="match status" value="1"/>
</dbReference>
<dbReference type="InterPro" id="IPR013111">
    <property type="entry name" value="EGF_extracell"/>
</dbReference>
<feature type="domain" description="EGF-like" evidence="4 5">
    <location>
        <begin position="92"/>
        <end position="103"/>
    </location>
</feature>
<evidence type="ECO:0000256" key="1">
    <source>
        <dbReference type="ARBA" id="ARBA00022536"/>
    </source>
</evidence>
<evidence type="ECO:0000259" key="4">
    <source>
        <dbReference type="PROSITE" id="PS00022"/>
    </source>
</evidence>
<evidence type="ECO:0000256" key="2">
    <source>
        <dbReference type="ARBA" id="ARBA00023157"/>
    </source>
</evidence>
<evidence type="ECO:0000313" key="6">
    <source>
        <dbReference type="EMBL" id="CAK8683839.1"/>
    </source>
</evidence>
<keyword evidence="7" id="KW-1185">Reference proteome</keyword>
<dbReference type="InterPro" id="IPR000742">
    <property type="entry name" value="EGF"/>
</dbReference>
<dbReference type="EMBL" id="CAWYQH010000097">
    <property type="protein sequence ID" value="CAK8683839.1"/>
    <property type="molecule type" value="Genomic_DNA"/>
</dbReference>
<feature type="transmembrane region" description="Helical" evidence="3">
    <location>
        <begin position="121"/>
        <end position="143"/>
    </location>
</feature>
<keyword evidence="3" id="KW-0472">Membrane</keyword>
<keyword evidence="3" id="KW-1133">Transmembrane helix</keyword>
<evidence type="ECO:0000256" key="3">
    <source>
        <dbReference type="SAM" id="Phobius"/>
    </source>
</evidence>
<protein>
    <recommendedName>
        <fullName evidence="4 5">EGF-like domain-containing protein</fullName>
    </recommendedName>
</protein>
<proteinExistence type="predicted"/>
<gene>
    <name evidence="6" type="ORF">CVLEPA_LOCUS14864</name>
</gene>
<reference evidence="6 7" key="1">
    <citation type="submission" date="2024-02" db="EMBL/GenBank/DDBJ databases">
        <authorList>
            <person name="Daric V."/>
            <person name="Darras S."/>
        </authorList>
    </citation>
    <scope>NUCLEOTIDE SEQUENCE [LARGE SCALE GENOMIC DNA]</scope>
</reference>
<evidence type="ECO:0000313" key="7">
    <source>
        <dbReference type="Proteomes" id="UP001642483"/>
    </source>
</evidence>
<sequence>MVYLCLGLTGNTKNPCGVRHVSDNISSACQVDASHLSQSRISREIPKVCQHNDFHVYTEKYNQKFLILPKASISMACNCMFGTCINAEEGICECDPGYVGKDCEEIYLGFSTKGLSQHSTVIVVVVVCACVFLALFTFACFSYRRWRSIRKRHAMSKNLLRRQSRVTIEGYSVPGYTPELPPVYETPKPSGPVVAIHEESEVGDFLSNREDMNVNVNFTMRTEI</sequence>
<keyword evidence="3" id="KW-0812">Transmembrane</keyword>
<keyword evidence="1" id="KW-0245">EGF-like domain</keyword>
<evidence type="ECO:0000259" key="5">
    <source>
        <dbReference type="PROSITE" id="PS01186"/>
    </source>
</evidence>
<dbReference type="Proteomes" id="UP001642483">
    <property type="component" value="Unassembled WGS sequence"/>
</dbReference>
<dbReference type="PROSITE" id="PS01186">
    <property type="entry name" value="EGF_2"/>
    <property type="match status" value="1"/>
</dbReference>
<accession>A0ABP0FZ83</accession>
<comment type="caution">
    <text evidence="6">The sequence shown here is derived from an EMBL/GenBank/DDBJ whole genome shotgun (WGS) entry which is preliminary data.</text>
</comment>